<proteinExistence type="predicted"/>
<feature type="transmembrane region" description="Helical" evidence="2">
    <location>
        <begin position="167"/>
        <end position="184"/>
    </location>
</feature>
<comment type="caution">
    <text evidence="3">The sequence shown here is derived from an EMBL/GenBank/DDBJ whole genome shotgun (WGS) entry which is preliminary data.</text>
</comment>
<dbReference type="Proteomes" id="UP001648503">
    <property type="component" value="Unassembled WGS sequence"/>
</dbReference>
<feature type="region of interest" description="Disordered" evidence="1">
    <location>
        <begin position="1"/>
        <end position="20"/>
    </location>
</feature>
<keyword evidence="2" id="KW-0472">Membrane</keyword>
<evidence type="ECO:0000313" key="4">
    <source>
        <dbReference type="Proteomes" id="UP001648503"/>
    </source>
</evidence>
<dbReference type="SUPFAM" id="SSF103481">
    <property type="entry name" value="Multidrug resistance efflux transporter EmrE"/>
    <property type="match status" value="1"/>
</dbReference>
<gene>
    <name evidence="3" type="ORF">BASA50_003517</name>
</gene>
<dbReference type="Gene3D" id="1.10.3730.20">
    <property type="match status" value="1"/>
</dbReference>
<evidence type="ECO:0000256" key="1">
    <source>
        <dbReference type="SAM" id="MobiDB-lite"/>
    </source>
</evidence>
<reference evidence="3 4" key="1">
    <citation type="submission" date="2021-02" db="EMBL/GenBank/DDBJ databases">
        <title>Variation within the Batrachochytrium salamandrivorans European outbreak.</title>
        <authorList>
            <person name="Kelly M."/>
            <person name="Pasmans F."/>
            <person name="Shea T.P."/>
            <person name="Munoz J.F."/>
            <person name="Carranza S."/>
            <person name="Cuomo C.A."/>
            <person name="Martel A."/>
        </authorList>
    </citation>
    <scope>NUCLEOTIDE SEQUENCE [LARGE SCALE GENOMIC DNA]</scope>
    <source>
        <strain evidence="3 4">AMFP18/2</strain>
    </source>
</reference>
<sequence length="203" mass="21890">MSVRSSSNKQQPEQSLLLEQHQHHHQHHRIFFFTAAISGLLGALASVFAKLASNTSPATGGIIYSALCHALAQPLDVDTTNSHNTISDPCNTGHPVNALKLYYQIATLLRLTFVACTVMANAAMWKIFTHALTQAAASVHVTIITSAANMLTTGICGLVIFNEPVTLQWWCGAVLILIGSILMGQDSGLDGNQPVKTHHQKKD</sequence>
<evidence type="ECO:0000313" key="3">
    <source>
        <dbReference type="EMBL" id="KAH6598477.1"/>
    </source>
</evidence>
<protein>
    <recommendedName>
        <fullName evidence="5">EamA domain-containing protein</fullName>
    </recommendedName>
</protein>
<accession>A0ABQ8FHN3</accession>
<dbReference type="PANTHER" id="PTHR31965">
    <property type="entry name" value="TRANSMEMBRANE PROTEIN 42"/>
    <property type="match status" value="1"/>
</dbReference>
<keyword evidence="2" id="KW-0812">Transmembrane</keyword>
<dbReference type="InterPro" id="IPR039632">
    <property type="entry name" value="TMEM42"/>
</dbReference>
<organism evidence="3 4">
    <name type="scientific">Batrachochytrium salamandrivorans</name>
    <dbReference type="NCBI Taxonomy" id="1357716"/>
    <lineage>
        <taxon>Eukaryota</taxon>
        <taxon>Fungi</taxon>
        <taxon>Fungi incertae sedis</taxon>
        <taxon>Chytridiomycota</taxon>
        <taxon>Chytridiomycota incertae sedis</taxon>
        <taxon>Chytridiomycetes</taxon>
        <taxon>Rhizophydiales</taxon>
        <taxon>Rhizophydiales incertae sedis</taxon>
        <taxon>Batrachochytrium</taxon>
    </lineage>
</organism>
<feature type="transmembrane region" description="Helical" evidence="2">
    <location>
        <begin position="30"/>
        <end position="49"/>
    </location>
</feature>
<feature type="transmembrane region" description="Helical" evidence="2">
    <location>
        <begin position="137"/>
        <end position="161"/>
    </location>
</feature>
<keyword evidence="2" id="KW-1133">Transmembrane helix</keyword>
<evidence type="ECO:0000256" key="2">
    <source>
        <dbReference type="SAM" id="Phobius"/>
    </source>
</evidence>
<feature type="transmembrane region" description="Helical" evidence="2">
    <location>
        <begin position="101"/>
        <end position="125"/>
    </location>
</feature>
<dbReference type="PANTHER" id="PTHR31965:SF1">
    <property type="entry name" value="TRANSMEMBRANE PROTEIN 42"/>
    <property type="match status" value="1"/>
</dbReference>
<keyword evidence="4" id="KW-1185">Reference proteome</keyword>
<evidence type="ECO:0008006" key="5">
    <source>
        <dbReference type="Google" id="ProtNLM"/>
    </source>
</evidence>
<feature type="compositionally biased region" description="Low complexity" evidence="1">
    <location>
        <begin position="10"/>
        <end position="19"/>
    </location>
</feature>
<dbReference type="InterPro" id="IPR037185">
    <property type="entry name" value="EmrE-like"/>
</dbReference>
<name>A0ABQ8FHN3_9FUNG</name>
<dbReference type="EMBL" id="JAFCIX010000102">
    <property type="protein sequence ID" value="KAH6598477.1"/>
    <property type="molecule type" value="Genomic_DNA"/>
</dbReference>